<name>A0A6F8YFQ7_9ACTN</name>
<dbReference type="AlphaFoldDB" id="A0A6F8YFQ7"/>
<dbReference type="KEGG" id="psuu:Psuf_021620"/>
<organism evidence="1 2">
    <name type="scientific">Phytohabitans suffuscus</name>
    <dbReference type="NCBI Taxonomy" id="624315"/>
    <lineage>
        <taxon>Bacteria</taxon>
        <taxon>Bacillati</taxon>
        <taxon>Actinomycetota</taxon>
        <taxon>Actinomycetes</taxon>
        <taxon>Micromonosporales</taxon>
        <taxon>Micromonosporaceae</taxon>
    </lineage>
</organism>
<evidence type="ECO:0000313" key="2">
    <source>
        <dbReference type="Proteomes" id="UP000503011"/>
    </source>
</evidence>
<evidence type="ECO:0000313" key="1">
    <source>
        <dbReference type="EMBL" id="BCB84849.1"/>
    </source>
</evidence>
<reference evidence="1 2" key="1">
    <citation type="submission" date="2020-03" db="EMBL/GenBank/DDBJ databases">
        <title>Whole genome shotgun sequence of Phytohabitans suffuscus NBRC 105367.</title>
        <authorList>
            <person name="Komaki H."/>
            <person name="Tamura T."/>
        </authorList>
    </citation>
    <scope>NUCLEOTIDE SEQUENCE [LARGE SCALE GENOMIC DNA]</scope>
    <source>
        <strain evidence="1 2">NBRC 105367</strain>
    </source>
</reference>
<reference evidence="1 2" key="2">
    <citation type="submission" date="2020-03" db="EMBL/GenBank/DDBJ databases">
        <authorList>
            <person name="Ichikawa N."/>
            <person name="Kimura A."/>
            <person name="Kitahashi Y."/>
            <person name="Uohara A."/>
        </authorList>
    </citation>
    <scope>NUCLEOTIDE SEQUENCE [LARGE SCALE GENOMIC DNA]</scope>
    <source>
        <strain evidence="1 2">NBRC 105367</strain>
    </source>
</reference>
<sequence>MAPSSSPRHGTPTGLVVSDGGIDLVARPAAETRLDDLRAMFAAQYAGRLYKRLRAHTKAMAAV</sequence>
<keyword evidence="2" id="KW-1185">Reference proteome</keyword>
<dbReference type="RefSeq" id="WP_173156231.1">
    <property type="nucleotide sequence ID" value="NZ_AP022871.1"/>
</dbReference>
<proteinExistence type="predicted"/>
<protein>
    <submittedName>
        <fullName evidence="1">Uncharacterized protein</fullName>
    </submittedName>
</protein>
<gene>
    <name evidence="1" type="ORF">Psuf_021620</name>
</gene>
<dbReference type="Proteomes" id="UP000503011">
    <property type="component" value="Chromosome"/>
</dbReference>
<accession>A0A6F8YFQ7</accession>
<dbReference type="EMBL" id="AP022871">
    <property type="protein sequence ID" value="BCB84849.1"/>
    <property type="molecule type" value="Genomic_DNA"/>
</dbReference>